<dbReference type="PANTHER" id="PTHR33741:SF5">
    <property type="entry name" value="TRANSMEMBRANE PROTEIN DDB_G0269096-RELATED"/>
    <property type="match status" value="1"/>
</dbReference>
<proteinExistence type="predicted"/>
<evidence type="ECO:0000313" key="4">
    <source>
        <dbReference type="Proteomes" id="UP000036356"/>
    </source>
</evidence>
<evidence type="ECO:0000256" key="1">
    <source>
        <dbReference type="SAM" id="Phobius"/>
    </source>
</evidence>
<protein>
    <submittedName>
        <fullName evidence="3">HPP family protein</fullName>
    </submittedName>
</protein>
<dbReference type="Proteomes" id="UP000036356">
    <property type="component" value="Unassembled WGS sequence"/>
</dbReference>
<sequence length="191" mass="20741">MFPIEQENDSTAAYEHKVHPILNYFLKMRGYPRTAPLQSPPPFDIFISWMGTFLGIGVVAILSMVYNMPMLVASFGASAVLLYGVPDAPLSQPRNVFFGHILSAAIGVMTYQFFGLTWWSAALGTAIALGVMLITKTTHPPGGATALVAILNKATPQYILTPVAAGVIILIAIAIITNNLSPNRSYPRYWV</sequence>
<dbReference type="STRING" id="476652.DEAC_c32200"/>
<keyword evidence="1" id="KW-0472">Membrane</keyword>
<feature type="transmembrane region" description="Helical" evidence="1">
    <location>
        <begin position="120"/>
        <end position="137"/>
    </location>
</feature>
<feature type="transmembrane region" description="Helical" evidence="1">
    <location>
        <begin position="43"/>
        <end position="62"/>
    </location>
</feature>
<comment type="caution">
    <text evidence="3">The sequence shown here is derived from an EMBL/GenBank/DDBJ whole genome shotgun (WGS) entry which is preliminary data.</text>
</comment>
<dbReference type="InterPro" id="IPR007065">
    <property type="entry name" value="HPP"/>
</dbReference>
<dbReference type="AlphaFoldDB" id="A0A0J1FNG2"/>
<keyword evidence="1" id="KW-0812">Transmembrane</keyword>
<keyword evidence="1" id="KW-1133">Transmembrane helix</keyword>
<gene>
    <name evidence="3" type="ORF">DEAC_c32200</name>
</gene>
<dbReference type="PANTHER" id="PTHR33741">
    <property type="entry name" value="TRANSMEMBRANE PROTEIN DDB_G0269096-RELATED"/>
    <property type="match status" value="1"/>
</dbReference>
<dbReference type="EMBL" id="LDZY01000011">
    <property type="protein sequence ID" value="KLU64892.1"/>
    <property type="molecule type" value="Genomic_DNA"/>
</dbReference>
<reference evidence="3 4" key="1">
    <citation type="submission" date="2015-06" db="EMBL/GenBank/DDBJ databases">
        <title>Draft genome of the moderately acidophilic sulfate reducer Candidatus Desulfosporosinus acididurans strain M1.</title>
        <authorList>
            <person name="Poehlein A."/>
            <person name="Petzsch P."/>
            <person name="Johnson B.D."/>
            <person name="Schloemann M."/>
            <person name="Daniel R."/>
            <person name="Muehling M."/>
        </authorList>
    </citation>
    <scope>NUCLEOTIDE SEQUENCE [LARGE SCALE GENOMIC DNA]</scope>
    <source>
        <strain evidence="3 4">M1</strain>
    </source>
</reference>
<evidence type="ECO:0000259" key="2">
    <source>
        <dbReference type="Pfam" id="PF04982"/>
    </source>
</evidence>
<dbReference type="Pfam" id="PF04982">
    <property type="entry name" value="TM_HPP"/>
    <property type="match status" value="1"/>
</dbReference>
<organism evidence="3 4">
    <name type="scientific">Desulfosporosinus acididurans</name>
    <dbReference type="NCBI Taxonomy" id="476652"/>
    <lineage>
        <taxon>Bacteria</taxon>
        <taxon>Bacillati</taxon>
        <taxon>Bacillota</taxon>
        <taxon>Clostridia</taxon>
        <taxon>Eubacteriales</taxon>
        <taxon>Desulfitobacteriaceae</taxon>
        <taxon>Desulfosporosinus</taxon>
    </lineage>
</organism>
<evidence type="ECO:0000313" key="3">
    <source>
        <dbReference type="EMBL" id="KLU64892.1"/>
    </source>
</evidence>
<feature type="transmembrane region" description="Helical" evidence="1">
    <location>
        <begin position="158"/>
        <end position="177"/>
    </location>
</feature>
<name>A0A0J1FNG2_9FIRM</name>
<accession>A0A0J1FNG2</accession>
<dbReference type="InterPro" id="IPR058581">
    <property type="entry name" value="TM_HPP"/>
</dbReference>
<keyword evidence="4" id="KW-1185">Reference proteome</keyword>
<feature type="domain" description="HPP transmembrane region" evidence="2">
    <location>
        <begin position="40"/>
        <end position="187"/>
    </location>
</feature>
<dbReference type="PATRIC" id="fig|476652.3.peg.3400"/>